<protein>
    <recommendedName>
        <fullName evidence="4">Legume lectin domain-containing protein</fullName>
    </recommendedName>
</protein>
<evidence type="ECO:0000313" key="6">
    <source>
        <dbReference type="Proteomes" id="UP000327013"/>
    </source>
</evidence>
<feature type="domain" description="Legume lectin" evidence="4">
    <location>
        <begin position="3"/>
        <end position="230"/>
    </location>
</feature>
<dbReference type="GO" id="GO:0030246">
    <property type="term" value="F:carbohydrate binding"/>
    <property type="evidence" value="ECO:0007669"/>
    <property type="project" value="UniProtKB-KW"/>
</dbReference>
<evidence type="ECO:0000256" key="2">
    <source>
        <dbReference type="ARBA" id="ARBA00022734"/>
    </source>
</evidence>
<proteinExistence type="inferred from homology"/>
<dbReference type="FunFam" id="2.60.120.200:FF:000103">
    <property type="entry name" value="L-type lectin-domain containing receptor kinase IX.1"/>
    <property type="match status" value="1"/>
</dbReference>
<dbReference type="Pfam" id="PF00139">
    <property type="entry name" value="Lectin_legB"/>
    <property type="match status" value="1"/>
</dbReference>
<feature type="transmembrane region" description="Helical" evidence="3">
    <location>
        <begin position="234"/>
        <end position="257"/>
    </location>
</feature>
<dbReference type="InterPro" id="IPR000985">
    <property type="entry name" value="Lectin_LegA_CS"/>
</dbReference>
<keyword evidence="3" id="KW-0472">Membrane</keyword>
<evidence type="ECO:0000256" key="3">
    <source>
        <dbReference type="SAM" id="Phobius"/>
    </source>
</evidence>
<dbReference type="PANTHER" id="PTHR32401">
    <property type="entry name" value="CONCANAVALIN A-LIKE LECTIN FAMILY PROTEIN"/>
    <property type="match status" value="1"/>
</dbReference>
<dbReference type="CDD" id="cd06899">
    <property type="entry name" value="lectin_legume_LecRK_Arcelin_ConA"/>
    <property type="match status" value="1"/>
</dbReference>
<keyword evidence="3" id="KW-1133">Transmembrane helix</keyword>
<dbReference type="AlphaFoldDB" id="A0A5N6QUJ9"/>
<evidence type="ECO:0000313" key="5">
    <source>
        <dbReference type="EMBL" id="KAE8010476.1"/>
    </source>
</evidence>
<organism evidence="5 6">
    <name type="scientific">Carpinus fangiana</name>
    <dbReference type="NCBI Taxonomy" id="176857"/>
    <lineage>
        <taxon>Eukaryota</taxon>
        <taxon>Viridiplantae</taxon>
        <taxon>Streptophyta</taxon>
        <taxon>Embryophyta</taxon>
        <taxon>Tracheophyta</taxon>
        <taxon>Spermatophyta</taxon>
        <taxon>Magnoliopsida</taxon>
        <taxon>eudicotyledons</taxon>
        <taxon>Gunneridae</taxon>
        <taxon>Pentapetalae</taxon>
        <taxon>rosids</taxon>
        <taxon>fabids</taxon>
        <taxon>Fagales</taxon>
        <taxon>Betulaceae</taxon>
        <taxon>Carpinus</taxon>
    </lineage>
</organism>
<dbReference type="OrthoDB" id="2014828at2759"/>
<accession>A0A5N6QUJ9</accession>
<evidence type="ECO:0000256" key="1">
    <source>
        <dbReference type="ARBA" id="ARBA00007606"/>
    </source>
</evidence>
<dbReference type="InterPro" id="IPR019825">
    <property type="entry name" value="Lectin_legB_Mn/Ca_BS"/>
</dbReference>
<comment type="similarity">
    <text evidence="1">Belongs to the leguminous lectin family.</text>
</comment>
<evidence type="ECO:0000259" key="4">
    <source>
        <dbReference type="Pfam" id="PF00139"/>
    </source>
</evidence>
<gene>
    <name evidence="5" type="ORF">FH972_006844</name>
</gene>
<dbReference type="PANTHER" id="PTHR32401:SF47">
    <property type="entry name" value="LEGUME LECTIN DOMAIN-CONTAINING PROTEIN"/>
    <property type="match status" value="1"/>
</dbReference>
<keyword evidence="6" id="KW-1185">Reference proteome</keyword>
<dbReference type="InterPro" id="IPR050258">
    <property type="entry name" value="Leguminous_Lectin"/>
</dbReference>
<dbReference type="SUPFAM" id="SSF49899">
    <property type="entry name" value="Concanavalin A-like lectins/glucanases"/>
    <property type="match status" value="1"/>
</dbReference>
<dbReference type="Gene3D" id="2.60.120.200">
    <property type="match status" value="1"/>
</dbReference>
<dbReference type="PROSITE" id="PS00307">
    <property type="entry name" value="LECTIN_LEGUME_BETA"/>
    <property type="match status" value="1"/>
</dbReference>
<sequence length="380" mass="41817">MENSIIFQGDAFTSAGVLQLTKNQLDASITHSAGRATYAKRVRLWDAKTGRLTDFSTHFTFVIKADNMSEHGDGLSFFISPFQSDIPNNSSGGFLGLFDSATAFNMSLNQIVAVEFDTFKNDWDPSDDHVGINVNSIASATNVSWNTSMRNGSTGNAWVSYNSTSKNLSVFLTYADNPVFSGNSSLSYVVDLRNVLPEWVRVGFSAATGNWVELHLISSWSFESNLETNDGNKLGLVISLAVGFGVLGFGLGLFWCICWRKRAGRKIEDMEGDISMDDEFEKGTGPRRFTYHELIRATKNFAEGGKLGEGGFGGCLMIVGLWCCHPDPTIRPSIRQVINVLNSEAPLPNLPSKFPVPMYFAPPMHMCRFSYTSSSGHRVQ</sequence>
<keyword evidence="2" id="KW-0430">Lectin</keyword>
<dbReference type="Proteomes" id="UP000327013">
    <property type="component" value="Chromosome 2"/>
</dbReference>
<reference evidence="5 6" key="1">
    <citation type="submission" date="2019-06" db="EMBL/GenBank/DDBJ databases">
        <title>A chromosomal-level reference genome of Carpinus fangiana (Coryloideae, Betulaceae).</title>
        <authorList>
            <person name="Yang X."/>
            <person name="Wang Z."/>
            <person name="Zhang L."/>
            <person name="Hao G."/>
            <person name="Liu J."/>
            <person name="Yang Y."/>
        </authorList>
    </citation>
    <scope>NUCLEOTIDE SEQUENCE [LARGE SCALE GENOMIC DNA]</scope>
    <source>
        <strain evidence="5">Cfa_2016G</strain>
        <tissue evidence="5">Leaf</tissue>
    </source>
</reference>
<dbReference type="InterPro" id="IPR001220">
    <property type="entry name" value="Legume_lectin_dom"/>
</dbReference>
<name>A0A5N6QUJ9_9ROSI</name>
<dbReference type="InterPro" id="IPR013320">
    <property type="entry name" value="ConA-like_dom_sf"/>
</dbReference>
<dbReference type="EMBL" id="CM017322">
    <property type="protein sequence ID" value="KAE8010476.1"/>
    <property type="molecule type" value="Genomic_DNA"/>
</dbReference>
<keyword evidence="3" id="KW-0812">Transmembrane</keyword>
<dbReference type="PROSITE" id="PS00308">
    <property type="entry name" value="LECTIN_LEGUME_ALPHA"/>
    <property type="match status" value="1"/>
</dbReference>